<sequence length="43" mass="4544">MRPSARCGLQAIRSFDARVAGLDGLTPVLRTIFAPSASKGNKN</sequence>
<name>H3KI44_9BURK</name>
<dbReference type="HOGENOM" id="CLU_3240570_0_0_4"/>
<proteinExistence type="predicted"/>
<protein>
    <submittedName>
        <fullName evidence="1">Uncharacterized protein</fullName>
    </submittedName>
</protein>
<dbReference type="PATRIC" id="fig|762967.3.peg.1930"/>
<accession>H3KI44</accession>
<gene>
    <name evidence="1" type="ORF">HMPREF9440_02446</name>
</gene>
<organism evidence="1 2">
    <name type="scientific">Sutterella parvirubra YIT 11816</name>
    <dbReference type="NCBI Taxonomy" id="762967"/>
    <lineage>
        <taxon>Bacteria</taxon>
        <taxon>Pseudomonadati</taxon>
        <taxon>Pseudomonadota</taxon>
        <taxon>Betaproteobacteria</taxon>
        <taxon>Burkholderiales</taxon>
        <taxon>Sutterellaceae</taxon>
        <taxon>Sutterella</taxon>
    </lineage>
</organism>
<evidence type="ECO:0000313" key="2">
    <source>
        <dbReference type="Proteomes" id="UP000004956"/>
    </source>
</evidence>
<reference evidence="1 2" key="1">
    <citation type="submission" date="2011-11" db="EMBL/GenBank/DDBJ databases">
        <authorList>
            <person name="Weinstock G."/>
            <person name="Sodergren E."/>
            <person name="Clifton S."/>
            <person name="Fulton L."/>
            <person name="Fulton B."/>
            <person name="Courtney L."/>
            <person name="Fronick C."/>
            <person name="Harrison M."/>
            <person name="Strong C."/>
            <person name="Farmer C."/>
            <person name="Delahaunty K."/>
            <person name="Markovic C."/>
            <person name="Hall O."/>
            <person name="Minx P."/>
            <person name="Tomlinson C."/>
            <person name="Mitreva M."/>
            <person name="Hou S."/>
            <person name="Chen J."/>
            <person name="Wollam A."/>
            <person name="Pepin K.H."/>
            <person name="Johnson M."/>
            <person name="Bhonagiri V."/>
            <person name="Zhang X."/>
            <person name="Suruliraj S."/>
            <person name="Warren W."/>
            <person name="Chinwalla A."/>
            <person name="Mardis E.R."/>
            <person name="Wilson R.K."/>
        </authorList>
    </citation>
    <scope>NUCLEOTIDE SEQUENCE [LARGE SCALE GENOMIC DNA]</scope>
    <source>
        <strain evidence="1 2">YIT 11816</strain>
    </source>
</reference>
<dbReference type="AlphaFoldDB" id="H3KI44"/>
<dbReference type="Proteomes" id="UP000004956">
    <property type="component" value="Unassembled WGS sequence"/>
</dbReference>
<comment type="caution">
    <text evidence="1">The sequence shown here is derived from an EMBL/GenBank/DDBJ whole genome shotgun (WGS) entry which is preliminary data.</text>
</comment>
<evidence type="ECO:0000313" key="1">
    <source>
        <dbReference type="EMBL" id="EHY30210.1"/>
    </source>
</evidence>
<keyword evidence="2" id="KW-1185">Reference proteome</keyword>
<dbReference type="EMBL" id="AFBQ01000373">
    <property type="protein sequence ID" value="EHY30210.1"/>
    <property type="molecule type" value="Genomic_DNA"/>
</dbReference>
<dbReference type="STRING" id="762967.HMPREF9440_02446"/>